<evidence type="ECO:0000259" key="3">
    <source>
        <dbReference type="PROSITE" id="PS50937"/>
    </source>
</evidence>
<organism evidence="5 6">
    <name type="scientific">Candidatus Daviesbacteria bacterium RIFCSPHIGHO2_02_FULL_43_12</name>
    <dbReference type="NCBI Taxonomy" id="1797776"/>
    <lineage>
        <taxon>Bacteria</taxon>
        <taxon>Candidatus Daviesiibacteriota</taxon>
    </lineage>
</organism>
<dbReference type="InterPro" id="IPR000551">
    <property type="entry name" value="MerR-type_HTH_dom"/>
</dbReference>
<dbReference type="GO" id="GO:0003677">
    <property type="term" value="F:DNA binding"/>
    <property type="evidence" value="ECO:0007669"/>
    <property type="project" value="InterPro"/>
</dbReference>
<evidence type="ECO:0000313" key="6">
    <source>
        <dbReference type="Proteomes" id="UP000177328"/>
    </source>
</evidence>
<feature type="transmembrane region" description="Helical" evidence="2">
    <location>
        <begin position="185"/>
        <end position="205"/>
    </location>
</feature>
<evidence type="ECO:0000256" key="1">
    <source>
        <dbReference type="SAM" id="MobiDB-lite"/>
    </source>
</evidence>
<name>A0A1F5KID4_9BACT</name>
<dbReference type="InterPro" id="IPR009061">
    <property type="entry name" value="DNA-bd_dom_put_sf"/>
</dbReference>
<keyword evidence="2" id="KW-0472">Membrane</keyword>
<gene>
    <name evidence="5" type="ORF">A3D25_05585</name>
</gene>
<dbReference type="EMBL" id="MFDD01000006">
    <property type="protein sequence ID" value="OGE40717.1"/>
    <property type="molecule type" value="Genomic_DNA"/>
</dbReference>
<dbReference type="Pfam" id="PF00376">
    <property type="entry name" value="MerR"/>
    <property type="match status" value="1"/>
</dbReference>
<dbReference type="PROSITE" id="PS50937">
    <property type="entry name" value="HTH_MERR_2"/>
    <property type="match status" value="1"/>
</dbReference>
<dbReference type="Proteomes" id="UP000177328">
    <property type="component" value="Unassembled WGS sequence"/>
</dbReference>
<feature type="domain" description="SH3b" evidence="4">
    <location>
        <begin position="3076"/>
        <end position="3141"/>
    </location>
</feature>
<evidence type="ECO:0000313" key="5">
    <source>
        <dbReference type="EMBL" id="OGE40717.1"/>
    </source>
</evidence>
<accession>A0A1F5KID4</accession>
<dbReference type="SUPFAM" id="SSF46955">
    <property type="entry name" value="Putative DNA-binding domain"/>
    <property type="match status" value="1"/>
</dbReference>
<sequence>MNKLLGKSISPKQTDHSAASNAARSNVPAEFDSVASSVVAKPTRGLISIGKAAKYLGVSIDTLRNWEEQKKLVSIRTAGGSRRYRLTELKKFAIATPKLARKIEQHSHPNFEDLKPISKAKIPASIYTNEQQGEHHLGYAPSPIARAIKQFNPSSILPLPPPFVIKDKPRHQVANHLKKALQMGLGGIVAAGFIVTAIIVGSYFINPRQTNQHFAHSSALSPFNSLAKGYLSMILPQKARELGLKKSSVVSPQSSDNLIADSEASLKAENSSNVLAIINQRPGTLNINANTAINGTLLIEGGVRVTGTDVSGLLQSITGGDNVTIVGADSPNPTISVTLPSNLVNSFATSSTGTKVSGDIILGSGLSLATATKTISVSTPTLSSVRSAGGCSGCITDDDVDSALTISSSGSVAVGALSSAVTIAKGGTALTSYTTGDILYANSSGTLSKLAIGTSGQSLVVTSGLPAWSSSGAGVTSLNSLTGELTIAGTSNQISVAASSTTVTLSLPSTVTTTNLNASSALQLNGTNINTGGTLSNVAYLDTAQTFSAAQTNSTAGAASTPAQKLTGAWYTGGSGTTTKPQLLIEPSGTTTNAWSTSGTGIGVNAAATFAGNLIDLQQAANSIFSITSVSSAVNGFNFLAGATGSGVAISADGGGSDTNIPLSIDAKGSGLVKIAATSTGNVELAGGSAATGCTIANSTGALTCAGDITGGSTGTSGYWTRSGTTLSPATAGDAITTSGNLSTSGSGTLSIAGTATFSSTINTNTFSSTALTFASGATTAVISPATAGTHIEVDSGGGTGNILLGGGSGSTGCTVSDSTGNLTCAGSITGGSESNQGYWSRSGTTLSPVTTGDAITTSGNISTSGSGAVTSAGLLTGQLGLTITGATTSINASSNFATNINTGTSTGTISLGNSSAGAIAISGSSTFGVTTTTSAQTFTSAVVSGTTTSSAFVFTDSSLTTGTGLYLVSSSLTSGKLAHIAPTFAGAGVTGYGAYLEGADSTTSANTDYQLYSTLALSGNAAKTGVGIYSTVTSSSTTGDTLIGLDLATSATGALAATQTRTIYGLRSQPASTGASNNSDDTLNLYGSYLAPTSTLALAGTTNVYGQYISNIATHNADAGTVNSYGLYIANGTSSTNGTNTKYGLYIATPTGADTNYALYIAGGNATLADGALLDLSAINLSSTTEGLLLPQNATACSSATAEGQICWDTSTDTLYIGKSGSTAAVGQGDITAVGSMTSGAAFADSGADDDWLGLGSGAGRIEFDDQTTDEVNILSANVGIGTQTPGGSLDVSAAKSLTPSLTGAYLSFSASTLTDSGTAASGTLANAAFNSIAAPTLAATNTSVVTDHAYTLYLAGPPTAGTNETINNSYALGVNGKTQLANAVELSGSTDATTTVGTRVEGAWSVTNLAAGTNTYNYRRAITVTNNDSSTALPTNYELTITLTTGASSQSSDVCATTKNDSSDLIVAKLTGPTEIARNITRTSCAAGSQQIVVKFLNQASIAASGTATYYLYYGNSGSSNTAPTTYSTSAVVLDSADNVGSWTSNDSTNFAISQETTIKQEGTGSIKAVAVQNCSTCGDIGVFATTNQGQLPTTRAYFNTTESVVIGGTGYLYFIGGDWAPVLSTVYKSTITTAGDLGSFVTTSQAQLPLGLSYMASNIVDVGGTNYIYIIGGYNPTTYSSVYKAQIGSTGNIGAFATTSQGQMLELIWQNASTVASISGTSYIYVLGDADGNTSAVYKGMINPANGDVGSFATTSQGQLKVATVFGDATTVTIGGTNYVYIVGGNTISTVYKAQIDTSANIGSFNSTSQGQLPAVIYNPAVNPFTIGGTNYLYVSGGEVSTVYRATLDGSGNVGSFVTTGQAQFPAAIRSLSNIVTLGTSSYFYGLGNGSASVVYKGKITTTYDPSGDVGAFSTTSQGQLLATRLQLGGALVAVGGTNYIYAIGGDSASTVYKAQIGSSGNVGSFDTTSQGQLPANIEQIENSITTATVGGTNYVYLAGGSGGGSALYRTQVDASGNLGSFVTTSQGQLKAARYGTGAITVNQAGTYYLYNIAGWDGGAATSTVYKSQIDTSGNVGSFDTTSQGQLLATRYGVMVGQATIGGTSYLYALGGCSNGSCGADATSTVYKAQIGSSGNVGSFDTTSQGQLPAKRWEGAVVTLSIMGNFLYVIGGDAGTGATPTSTVYKAAINSTGDIGSFVTTGQAQLPANNGANPAVVTNTVGFSYLYTLGGTTTSTVYKASLGGYGAQLTTSAKNLTDLGGLQMQVYSSRTGTYLTYDVSEDGVTWTPTSNSITISSANTWETKQLDISGTANGAKDGITRVRVRASDTTSGFTMYFDDMSGISTAFSGSSPSVAQAARIIGAANLMINAQGTGLVRVNYDANSNTIAGSGGLTVYNGATTAYLQVDANGNVVVGQGAALATTATNGFLYLPSSAGLPTGVPTSYTGSLAMEYDSTNNKLCVYNAAWKCSAALSDFAEWAPARGAEIGDIVVTTDEVNPIEDSASPFMLGKSSIAYDQKIVGVISKYAEDSNDAHGYKRSDDYHAVALAGRVPVKIASNSAAIKRGDYLTSSSTPGQAMKATKPGQIVGKALEDYDPLISNKTANPGMVLAFIQPGFADPQNALANLSIEPDGTLLVPKLKVGELGLDTKLFALEDRINQLSLTSTNTEDNLLLNKLAASSETIDPINVASKLLTLDQIQATQTATLAKLESRILSNESNISDKVASLSAQIASLSAKLANKESDSESLSKVLAAQIVQLSEKINSLQLNSSSSAIAEASSSSVFKKFLADDFQLTSPDTLLATGSSQLASLAVASEATFSGRLIAYDTIISNSFKSLGETFLGQTTIAEEVNVDGTLSVTGNAINSIGTLYLQSAPLSTKLDIFGGKLVIDIDGNLTTSGDIKATNLEITGALITRADAGEDITIGDVVYITEAGTIKRANASDDSSSLVVGIAAESAEQNKPVRVAISGRVGGFKNLQVGKPYFLGNNGKLLTVPTKADTKVIQVAIAFNENSLLVQIHPDASINSKVLGISASAEVDPSFNLKSESPSGSLKELINNIDQQEASGSASSSKTLTVNNNTLGFLRVRSNPTVTAEELTKLNIGDKFPVLEQQNGWFKIEYTPANFGWVLGSYVSVK</sequence>
<keyword evidence="2" id="KW-0812">Transmembrane</keyword>
<dbReference type="Gene3D" id="1.10.1660.10">
    <property type="match status" value="1"/>
</dbReference>
<dbReference type="InterPro" id="IPR003646">
    <property type="entry name" value="SH3-like_bac-type"/>
</dbReference>
<evidence type="ECO:0000259" key="4">
    <source>
        <dbReference type="PROSITE" id="PS51781"/>
    </source>
</evidence>
<evidence type="ECO:0000256" key="2">
    <source>
        <dbReference type="SAM" id="Phobius"/>
    </source>
</evidence>
<dbReference type="PROSITE" id="PS51781">
    <property type="entry name" value="SH3B"/>
    <property type="match status" value="1"/>
</dbReference>
<protein>
    <submittedName>
        <fullName evidence="5">Uncharacterized protein</fullName>
    </submittedName>
</protein>
<reference evidence="5 6" key="1">
    <citation type="journal article" date="2016" name="Nat. Commun.">
        <title>Thousands of microbial genomes shed light on interconnected biogeochemical processes in an aquifer system.</title>
        <authorList>
            <person name="Anantharaman K."/>
            <person name="Brown C.T."/>
            <person name="Hug L.A."/>
            <person name="Sharon I."/>
            <person name="Castelle C.J."/>
            <person name="Probst A.J."/>
            <person name="Thomas B.C."/>
            <person name="Singh A."/>
            <person name="Wilkins M.J."/>
            <person name="Karaoz U."/>
            <person name="Brodie E.L."/>
            <person name="Williams K.H."/>
            <person name="Hubbard S.S."/>
            <person name="Banfield J.F."/>
        </authorList>
    </citation>
    <scope>NUCLEOTIDE SEQUENCE [LARGE SCALE GENOMIC DNA]</scope>
</reference>
<dbReference type="GO" id="GO:0006355">
    <property type="term" value="P:regulation of DNA-templated transcription"/>
    <property type="evidence" value="ECO:0007669"/>
    <property type="project" value="InterPro"/>
</dbReference>
<feature type="region of interest" description="Disordered" evidence="1">
    <location>
        <begin position="1"/>
        <end position="25"/>
    </location>
</feature>
<dbReference type="Gene3D" id="2.30.30.40">
    <property type="entry name" value="SH3 Domains"/>
    <property type="match status" value="1"/>
</dbReference>
<feature type="domain" description="HTH merR-type" evidence="3">
    <location>
        <begin position="46"/>
        <end position="85"/>
    </location>
</feature>
<feature type="compositionally biased region" description="Polar residues" evidence="1">
    <location>
        <begin position="10"/>
        <end position="24"/>
    </location>
</feature>
<dbReference type="CDD" id="cd04762">
    <property type="entry name" value="HTH_MerR-trunc"/>
    <property type="match status" value="1"/>
</dbReference>
<comment type="caution">
    <text evidence="5">The sequence shown here is derived from an EMBL/GenBank/DDBJ whole genome shotgun (WGS) entry which is preliminary data.</text>
</comment>
<dbReference type="Gene3D" id="2.40.300.10">
    <property type="entry name" value="Head decoration protein D"/>
    <property type="match status" value="1"/>
</dbReference>
<keyword evidence="2" id="KW-1133">Transmembrane helix</keyword>
<proteinExistence type="predicted"/>
<dbReference type="Pfam" id="PF08239">
    <property type="entry name" value="SH3_3"/>
    <property type="match status" value="1"/>
</dbReference>